<comment type="caution">
    <text evidence="9">The sequence shown here is derived from an EMBL/GenBank/DDBJ whole genome shotgun (WGS) entry which is preliminary data.</text>
</comment>
<dbReference type="GO" id="GO:0005886">
    <property type="term" value="C:plasma membrane"/>
    <property type="evidence" value="ECO:0007669"/>
    <property type="project" value="UniProtKB-SubCell"/>
</dbReference>
<dbReference type="Proteomes" id="UP000051054">
    <property type="component" value="Unassembled WGS sequence"/>
</dbReference>
<feature type="transmembrane region" description="Helical" evidence="8">
    <location>
        <begin position="309"/>
        <end position="335"/>
    </location>
</feature>
<keyword evidence="3" id="KW-0813">Transport</keyword>
<keyword evidence="10" id="KW-1185">Reference proteome</keyword>
<dbReference type="AlphaFoldDB" id="A0A0R1WZN6"/>
<evidence type="ECO:0000256" key="1">
    <source>
        <dbReference type="ARBA" id="ARBA00004651"/>
    </source>
</evidence>
<dbReference type="PATRIC" id="fig|1423755.3.peg.156"/>
<dbReference type="PANTHER" id="PTHR21716">
    <property type="entry name" value="TRANSMEMBRANE PROTEIN"/>
    <property type="match status" value="1"/>
</dbReference>
<sequence length="358" mass="39561">MIALIIWVSTKIDFIFQPIVTFFSTLFMPIIIAGFLYYALIPLVKQVEKIKLGKMKLNRTWATTVVLVLLFLGLGLAIASIVPKLIVQFEKLLSNIPEYSNILQDNFKHFMQTDAKKGWFAKINLQGNIKELENSALKASKNFLMTFTSSFGNVIAAIKDITVTIVTVPFLLFYMLKDGEKLLPNILKFFPEKSRSSMKGLLSDMSNTIAKYISGQAIECLFVGTFTSIGYGISGVPYALLLGLFAGVANMIPYLGPYIGLVPALILSMTISTKVAILAIIVCIVVQQIDGNLIYPNVIGKSLDIHPLTIILLLLVAGNISGLLGMILGIPAYAITKVVFKHLREIIRLNQDEEIHID</sequence>
<keyword evidence="6 8" id="KW-1133">Transmembrane helix</keyword>
<evidence type="ECO:0000256" key="2">
    <source>
        <dbReference type="ARBA" id="ARBA00009773"/>
    </source>
</evidence>
<comment type="similarity">
    <text evidence="2">Belongs to the autoinducer-2 exporter (AI-2E) (TC 2.A.86) family.</text>
</comment>
<gene>
    <name evidence="9" type="ORF">FC40_GL000144</name>
</gene>
<evidence type="ECO:0000256" key="3">
    <source>
        <dbReference type="ARBA" id="ARBA00022448"/>
    </source>
</evidence>
<keyword evidence="4" id="KW-1003">Cell membrane</keyword>
<dbReference type="Pfam" id="PF01594">
    <property type="entry name" value="AI-2E_transport"/>
    <property type="match status" value="1"/>
</dbReference>
<dbReference type="PANTHER" id="PTHR21716:SF53">
    <property type="entry name" value="PERMEASE PERM-RELATED"/>
    <property type="match status" value="1"/>
</dbReference>
<evidence type="ECO:0000256" key="5">
    <source>
        <dbReference type="ARBA" id="ARBA00022692"/>
    </source>
</evidence>
<comment type="subcellular location">
    <subcellularLocation>
        <location evidence="1">Cell membrane</location>
        <topology evidence="1">Multi-pass membrane protein</topology>
    </subcellularLocation>
</comment>
<dbReference type="InterPro" id="IPR002549">
    <property type="entry name" value="AI-2E-like"/>
</dbReference>
<reference evidence="9 10" key="1">
    <citation type="journal article" date="2015" name="Genome Announc.">
        <title>Expanding the biotechnology potential of lactobacilli through comparative genomics of 213 strains and associated genera.</title>
        <authorList>
            <person name="Sun Z."/>
            <person name="Harris H.M."/>
            <person name="McCann A."/>
            <person name="Guo C."/>
            <person name="Argimon S."/>
            <person name="Zhang W."/>
            <person name="Yang X."/>
            <person name="Jeffery I.B."/>
            <person name="Cooney J.C."/>
            <person name="Kagawa T.F."/>
            <person name="Liu W."/>
            <person name="Song Y."/>
            <person name="Salvetti E."/>
            <person name="Wrobel A."/>
            <person name="Rasinkangas P."/>
            <person name="Parkhill J."/>
            <person name="Rea M.C."/>
            <person name="O'Sullivan O."/>
            <person name="Ritari J."/>
            <person name="Douillard F.P."/>
            <person name="Paul Ross R."/>
            <person name="Yang R."/>
            <person name="Briner A.E."/>
            <person name="Felis G.E."/>
            <person name="de Vos W.M."/>
            <person name="Barrangou R."/>
            <person name="Klaenhammer T.R."/>
            <person name="Caufield P.W."/>
            <person name="Cui Y."/>
            <person name="Zhang H."/>
            <person name="O'Toole P.W."/>
        </authorList>
    </citation>
    <scope>NUCLEOTIDE SEQUENCE [LARGE SCALE GENOMIC DNA]</scope>
    <source>
        <strain evidence="9 10">DSM 18933</strain>
    </source>
</reference>
<evidence type="ECO:0000256" key="7">
    <source>
        <dbReference type="ARBA" id="ARBA00023136"/>
    </source>
</evidence>
<evidence type="ECO:0008006" key="11">
    <source>
        <dbReference type="Google" id="ProtNLM"/>
    </source>
</evidence>
<keyword evidence="7 8" id="KW-0472">Membrane</keyword>
<proteinExistence type="inferred from homology"/>
<feature type="transmembrane region" description="Helical" evidence="8">
    <location>
        <begin position="264"/>
        <end position="289"/>
    </location>
</feature>
<evidence type="ECO:0000313" key="9">
    <source>
        <dbReference type="EMBL" id="KRM20342.1"/>
    </source>
</evidence>
<evidence type="ECO:0000313" key="10">
    <source>
        <dbReference type="Proteomes" id="UP000051054"/>
    </source>
</evidence>
<keyword evidence="5 8" id="KW-0812">Transmembrane</keyword>
<protein>
    <recommendedName>
        <fullName evidence="11">Permease</fullName>
    </recommendedName>
</protein>
<evidence type="ECO:0000256" key="4">
    <source>
        <dbReference type="ARBA" id="ARBA00022475"/>
    </source>
</evidence>
<feature type="transmembrane region" description="Helical" evidence="8">
    <location>
        <begin position="154"/>
        <end position="176"/>
    </location>
</feature>
<dbReference type="eggNOG" id="COG0628">
    <property type="taxonomic scope" value="Bacteria"/>
</dbReference>
<dbReference type="STRING" id="1423755.FC40_GL000144"/>
<organism evidence="9 10">
    <name type="scientific">Ligilactobacillus hayakitensis DSM 18933 = JCM 14209</name>
    <dbReference type="NCBI Taxonomy" id="1423755"/>
    <lineage>
        <taxon>Bacteria</taxon>
        <taxon>Bacillati</taxon>
        <taxon>Bacillota</taxon>
        <taxon>Bacilli</taxon>
        <taxon>Lactobacillales</taxon>
        <taxon>Lactobacillaceae</taxon>
        <taxon>Ligilactobacillus</taxon>
    </lineage>
</organism>
<evidence type="ECO:0000256" key="8">
    <source>
        <dbReference type="SAM" id="Phobius"/>
    </source>
</evidence>
<accession>A0A0R1WZN6</accession>
<evidence type="ECO:0000256" key="6">
    <source>
        <dbReference type="ARBA" id="ARBA00022989"/>
    </source>
</evidence>
<name>A0A0R1WZN6_9LACO</name>
<dbReference type="GO" id="GO:0055085">
    <property type="term" value="P:transmembrane transport"/>
    <property type="evidence" value="ECO:0007669"/>
    <property type="project" value="TreeGrafter"/>
</dbReference>
<dbReference type="EMBL" id="AZGD01000005">
    <property type="protein sequence ID" value="KRM20342.1"/>
    <property type="molecule type" value="Genomic_DNA"/>
</dbReference>
<feature type="transmembrane region" description="Helical" evidence="8">
    <location>
        <begin position="61"/>
        <end position="82"/>
    </location>
</feature>
<feature type="transmembrane region" description="Helical" evidence="8">
    <location>
        <begin position="15"/>
        <end position="40"/>
    </location>
</feature>